<keyword evidence="2" id="KW-1185">Reference proteome</keyword>
<accession>A0ABM5PA59</accession>
<organism evidence="1 2">
    <name type="scientific">Dehalobacter restrictus (strain DSM 9455 / PER-K23)</name>
    <dbReference type="NCBI Taxonomy" id="871738"/>
    <lineage>
        <taxon>Bacteria</taxon>
        <taxon>Bacillati</taxon>
        <taxon>Bacillota</taxon>
        <taxon>Clostridia</taxon>
        <taxon>Eubacteriales</taxon>
        <taxon>Desulfitobacteriaceae</taxon>
        <taxon>Dehalobacter</taxon>
    </lineage>
</organism>
<dbReference type="Proteomes" id="UP000018934">
    <property type="component" value="Chromosome"/>
</dbReference>
<proteinExistence type="predicted"/>
<sequence>MKNNYKTYNVGIIYVIFCINKQLFKEEEIKV</sequence>
<gene>
    <name evidence="1" type="ORF">DEHRE_11605</name>
</gene>
<evidence type="ECO:0000313" key="1">
    <source>
        <dbReference type="EMBL" id="AHF11451.1"/>
    </source>
</evidence>
<dbReference type="EMBL" id="CP007033">
    <property type="protein sequence ID" value="AHF11451.1"/>
    <property type="molecule type" value="Genomic_DNA"/>
</dbReference>
<evidence type="ECO:0000313" key="2">
    <source>
        <dbReference type="Proteomes" id="UP000018934"/>
    </source>
</evidence>
<protein>
    <submittedName>
        <fullName evidence="1">Uncharacterized protein</fullName>
    </submittedName>
</protein>
<name>A0ABM5PA59_DEHRP</name>
<reference evidence="1 2" key="1">
    <citation type="journal article" date="2013" name="Stand. Genomic Sci.">
        <title>Complete genome sequence of Dehalobacter restrictus PER-K23(T.).</title>
        <authorList>
            <person name="Kruse T."/>
            <person name="Maillard J."/>
            <person name="Goodwin L."/>
            <person name="Woyke T."/>
            <person name="Teshima H."/>
            <person name="Bruce D."/>
            <person name="Detter C."/>
            <person name="Tapia R."/>
            <person name="Han C."/>
            <person name="Huntemann M."/>
            <person name="Wei C.L."/>
            <person name="Han J."/>
            <person name="Chen A."/>
            <person name="Kyrpides N."/>
            <person name="Szeto E."/>
            <person name="Markowitz V."/>
            <person name="Ivanova N."/>
            <person name="Pagani I."/>
            <person name="Pati A."/>
            <person name="Pitluck S."/>
            <person name="Nolan M."/>
            <person name="Holliger C."/>
            <person name="Smidt H."/>
        </authorList>
    </citation>
    <scope>NUCLEOTIDE SEQUENCE [LARGE SCALE GENOMIC DNA]</scope>
    <source>
        <strain evidence="2">DSM 9455</strain>
    </source>
</reference>